<dbReference type="OrthoDB" id="7028830at2"/>
<evidence type="ECO:0000259" key="5">
    <source>
        <dbReference type="PROSITE" id="PS50977"/>
    </source>
</evidence>
<dbReference type="PANTHER" id="PTHR30055">
    <property type="entry name" value="HTH-TYPE TRANSCRIPTIONAL REGULATOR RUTR"/>
    <property type="match status" value="1"/>
</dbReference>
<evidence type="ECO:0000256" key="2">
    <source>
        <dbReference type="ARBA" id="ARBA00023125"/>
    </source>
</evidence>
<evidence type="ECO:0000313" key="6">
    <source>
        <dbReference type="EMBL" id="SYX91917.1"/>
    </source>
</evidence>
<dbReference type="GO" id="GO:0003700">
    <property type="term" value="F:DNA-binding transcription factor activity"/>
    <property type="evidence" value="ECO:0007669"/>
    <property type="project" value="TreeGrafter"/>
</dbReference>
<dbReference type="InterPro" id="IPR001647">
    <property type="entry name" value="HTH_TetR"/>
</dbReference>
<evidence type="ECO:0000313" key="7">
    <source>
        <dbReference type="Proteomes" id="UP000263595"/>
    </source>
</evidence>
<keyword evidence="1" id="KW-0805">Transcription regulation</keyword>
<feature type="DNA-binding region" description="H-T-H motif" evidence="4">
    <location>
        <begin position="31"/>
        <end position="50"/>
    </location>
</feature>
<feature type="domain" description="HTH tetR-type" evidence="5">
    <location>
        <begin position="8"/>
        <end position="68"/>
    </location>
</feature>
<dbReference type="AlphaFoldDB" id="A0A383RXV0"/>
<dbReference type="InterPro" id="IPR050109">
    <property type="entry name" value="HTH-type_TetR-like_transc_reg"/>
</dbReference>
<dbReference type="Pfam" id="PF00440">
    <property type="entry name" value="TetR_N"/>
    <property type="match status" value="1"/>
</dbReference>
<dbReference type="GO" id="GO:0000976">
    <property type="term" value="F:transcription cis-regulatory region binding"/>
    <property type="evidence" value="ECO:0007669"/>
    <property type="project" value="TreeGrafter"/>
</dbReference>
<protein>
    <submittedName>
        <fullName evidence="6">Transcriptional regulator</fullName>
    </submittedName>
</protein>
<name>A0A383RXV0_9PSED</name>
<keyword evidence="3" id="KW-0804">Transcription</keyword>
<dbReference type="SUPFAM" id="SSF48498">
    <property type="entry name" value="Tetracyclin repressor-like, C-terminal domain"/>
    <property type="match status" value="1"/>
</dbReference>
<dbReference type="InterPro" id="IPR036271">
    <property type="entry name" value="Tet_transcr_reg_TetR-rel_C_sf"/>
</dbReference>
<dbReference type="PANTHER" id="PTHR30055:SF234">
    <property type="entry name" value="HTH-TYPE TRANSCRIPTIONAL REGULATOR BETI"/>
    <property type="match status" value="1"/>
</dbReference>
<organism evidence="6 7">
    <name type="scientific">Pseudomonas reidholzensis</name>
    <dbReference type="NCBI Taxonomy" id="1785162"/>
    <lineage>
        <taxon>Bacteria</taxon>
        <taxon>Pseudomonadati</taxon>
        <taxon>Pseudomonadota</taxon>
        <taxon>Gammaproteobacteria</taxon>
        <taxon>Pseudomonadales</taxon>
        <taxon>Pseudomonadaceae</taxon>
        <taxon>Pseudomonas</taxon>
    </lineage>
</organism>
<dbReference type="RefSeq" id="WP_119144514.1">
    <property type="nucleotide sequence ID" value="NZ_CBCSFL010000033.1"/>
</dbReference>
<reference evidence="7" key="1">
    <citation type="submission" date="2018-08" db="EMBL/GenBank/DDBJ databases">
        <authorList>
            <person name="Blom J."/>
        </authorList>
    </citation>
    <scope>NUCLEOTIDE SEQUENCE [LARGE SCALE GENOMIC DNA]</scope>
    <source>
        <strain evidence="7">CCOS 865</strain>
    </source>
</reference>
<dbReference type="EMBL" id="UNOZ01000030">
    <property type="protein sequence ID" value="SYX91917.1"/>
    <property type="molecule type" value="Genomic_DNA"/>
</dbReference>
<proteinExistence type="predicted"/>
<dbReference type="PRINTS" id="PR00455">
    <property type="entry name" value="HTHTETR"/>
</dbReference>
<keyword evidence="7" id="KW-1185">Reference proteome</keyword>
<dbReference type="SUPFAM" id="SSF46689">
    <property type="entry name" value="Homeodomain-like"/>
    <property type="match status" value="1"/>
</dbReference>
<accession>A0A383RXV0</accession>
<dbReference type="InterPro" id="IPR009057">
    <property type="entry name" value="Homeodomain-like_sf"/>
</dbReference>
<evidence type="ECO:0000256" key="4">
    <source>
        <dbReference type="PROSITE-ProRule" id="PRU00335"/>
    </source>
</evidence>
<evidence type="ECO:0000256" key="3">
    <source>
        <dbReference type="ARBA" id="ARBA00023163"/>
    </source>
</evidence>
<gene>
    <name evidence="6" type="ORF">CCOS865_04197</name>
</gene>
<keyword evidence="2 4" id="KW-0238">DNA-binding</keyword>
<evidence type="ECO:0000256" key="1">
    <source>
        <dbReference type="ARBA" id="ARBA00023015"/>
    </source>
</evidence>
<sequence length="197" mass="22065">MPEAAHTHDCPGFLLEAARELMAEHGYGAMSMRQLAARVGLQPGSLYHHTASKQDLLLDVLLSILAQRLEAWQRGPYTRDLQGYLGFLLARQRSHPCEELLLRHESRHVKASQRVWLAQALDRLQAPLRQAIEHGQRCGQFIVQDIPSAIAAIFALIETAEGMRNRPIPVDEAWIEAWIARMSIALLSCPAADKHAL</sequence>
<dbReference type="Proteomes" id="UP000263595">
    <property type="component" value="Unassembled WGS sequence"/>
</dbReference>
<dbReference type="Gene3D" id="1.10.357.10">
    <property type="entry name" value="Tetracycline Repressor, domain 2"/>
    <property type="match status" value="1"/>
</dbReference>
<dbReference type="PROSITE" id="PS50977">
    <property type="entry name" value="HTH_TETR_2"/>
    <property type="match status" value="1"/>
</dbReference>